<dbReference type="InterPro" id="IPR021133">
    <property type="entry name" value="HEAT_type_2"/>
</dbReference>
<accession>A0A1I7X5S4</accession>
<evidence type="ECO:0000256" key="7">
    <source>
        <dbReference type="ARBA" id="ARBA00022990"/>
    </source>
</evidence>
<evidence type="ECO:0000259" key="11">
    <source>
        <dbReference type="Pfam" id="PF25574"/>
    </source>
</evidence>
<keyword evidence="6" id="KW-0653">Protein transport</keyword>
<keyword evidence="10" id="KW-0812">Transmembrane</keyword>
<dbReference type="PROSITE" id="PS50077">
    <property type="entry name" value="HEAT_REPEAT"/>
    <property type="match status" value="1"/>
</dbReference>
<dbReference type="Pfam" id="PF25780">
    <property type="entry name" value="TPR_IPO5"/>
    <property type="match status" value="1"/>
</dbReference>
<keyword evidence="3" id="KW-0813">Transport</keyword>
<keyword evidence="8" id="KW-0539">Nucleus</keyword>
<evidence type="ECO:0000256" key="3">
    <source>
        <dbReference type="ARBA" id="ARBA00022448"/>
    </source>
</evidence>
<comment type="subcellular location">
    <subcellularLocation>
        <location evidence="2">Cytoplasm</location>
    </subcellularLocation>
    <subcellularLocation>
        <location evidence="1">Nucleus</location>
    </subcellularLocation>
</comment>
<dbReference type="InterPro" id="IPR000357">
    <property type="entry name" value="HEAT"/>
</dbReference>
<reference evidence="14" key="1">
    <citation type="submission" date="2016-11" db="UniProtKB">
        <authorList>
            <consortium name="WormBaseParasite"/>
        </authorList>
    </citation>
    <scope>IDENTIFICATION</scope>
</reference>
<dbReference type="PANTHER" id="PTHR10527">
    <property type="entry name" value="IMPORTIN BETA"/>
    <property type="match status" value="1"/>
</dbReference>
<dbReference type="InterPro" id="IPR040122">
    <property type="entry name" value="Importin_beta"/>
</dbReference>
<organism evidence="13 14">
    <name type="scientific">Heterorhabditis bacteriophora</name>
    <name type="common">Entomopathogenic nematode worm</name>
    <dbReference type="NCBI Taxonomy" id="37862"/>
    <lineage>
        <taxon>Eukaryota</taxon>
        <taxon>Metazoa</taxon>
        <taxon>Ecdysozoa</taxon>
        <taxon>Nematoda</taxon>
        <taxon>Chromadorea</taxon>
        <taxon>Rhabditida</taxon>
        <taxon>Rhabditina</taxon>
        <taxon>Rhabditomorpha</taxon>
        <taxon>Strongyloidea</taxon>
        <taxon>Heterorhabditidae</taxon>
        <taxon>Heterorhabditis</taxon>
    </lineage>
</organism>
<dbReference type="InterPro" id="IPR058584">
    <property type="entry name" value="IMB1_TNPO1-like_TPR"/>
</dbReference>
<evidence type="ECO:0000256" key="2">
    <source>
        <dbReference type="ARBA" id="ARBA00004496"/>
    </source>
</evidence>
<keyword evidence="5" id="KW-0677">Repeat</keyword>
<dbReference type="Pfam" id="PF02985">
    <property type="entry name" value="HEAT"/>
    <property type="match status" value="1"/>
</dbReference>
<keyword evidence="10" id="KW-1133">Transmembrane helix</keyword>
<dbReference type="InterPro" id="IPR011989">
    <property type="entry name" value="ARM-like"/>
</dbReference>
<dbReference type="Gene3D" id="1.25.10.10">
    <property type="entry name" value="Leucine-rich Repeat Variant"/>
    <property type="match status" value="2"/>
</dbReference>
<evidence type="ECO:0000313" key="13">
    <source>
        <dbReference type="Proteomes" id="UP000095283"/>
    </source>
</evidence>
<evidence type="ECO:0000256" key="8">
    <source>
        <dbReference type="ARBA" id="ARBA00023242"/>
    </source>
</evidence>
<feature type="transmembrane region" description="Helical" evidence="10">
    <location>
        <begin position="154"/>
        <end position="182"/>
    </location>
</feature>
<name>A0A1I7X5S4_HETBA</name>
<dbReference type="Pfam" id="PF25574">
    <property type="entry name" value="TPR_IMB1"/>
    <property type="match status" value="1"/>
</dbReference>
<dbReference type="GO" id="GO:0005634">
    <property type="term" value="C:nucleus"/>
    <property type="evidence" value="ECO:0007669"/>
    <property type="project" value="UniProtKB-SubCell"/>
</dbReference>
<dbReference type="InterPro" id="IPR057672">
    <property type="entry name" value="TPR_IPO4/5"/>
</dbReference>
<dbReference type="WBParaSite" id="Hba_12777">
    <property type="protein sequence ID" value="Hba_12777"/>
    <property type="gene ID" value="Hba_12777"/>
</dbReference>
<evidence type="ECO:0000256" key="5">
    <source>
        <dbReference type="ARBA" id="ARBA00022737"/>
    </source>
</evidence>
<feature type="transmembrane region" description="Helical" evidence="10">
    <location>
        <begin position="92"/>
        <end position="113"/>
    </location>
</feature>
<keyword evidence="13" id="KW-1185">Reference proteome</keyword>
<evidence type="ECO:0000256" key="6">
    <source>
        <dbReference type="ARBA" id="ARBA00022927"/>
    </source>
</evidence>
<keyword evidence="4" id="KW-0963">Cytoplasm</keyword>
<feature type="repeat" description="HEAT" evidence="9">
    <location>
        <begin position="508"/>
        <end position="545"/>
    </location>
</feature>
<proteinExistence type="predicted"/>
<protein>
    <submittedName>
        <fullName evidence="14">Importin subunit beta-4</fullName>
    </submittedName>
</protein>
<evidence type="ECO:0000256" key="4">
    <source>
        <dbReference type="ARBA" id="ARBA00022490"/>
    </source>
</evidence>
<feature type="domain" description="IPO4/5-like TPR repeats" evidence="12">
    <location>
        <begin position="3"/>
        <end position="80"/>
    </location>
</feature>
<evidence type="ECO:0000256" key="10">
    <source>
        <dbReference type="SAM" id="Phobius"/>
    </source>
</evidence>
<keyword evidence="7" id="KW-0007">Acetylation</keyword>
<keyword evidence="10" id="KW-0472">Membrane</keyword>
<evidence type="ECO:0000259" key="12">
    <source>
        <dbReference type="Pfam" id="PF25780"/>
    </source>
</evidence>
<evidence type="ECO:0000256" key="9">
    <source>
        <dbReference type="PROSITE-ProRule" id="PRU00103"/>
    </source>
</evidence>
<dbReference type="GO" id="GO:0005737">
    <property type="term" value="C:cytoplasm"/>
    <property type="evidence" value="ECO:0007669"/>
    <property type="project" value="UniProtKB-SubCell"/>
</dbReference>
<dbReference type="Proteomes" id="UP000095283">
    <property type="component" value="Unplaced"/>
</dbReference>
<dbReference type="InterPro" id="IPR016024">
    <property type="entry name" value="ARM-type_fold"/>
</dbReference>
<evidence type="ECO:0000256" key="1">
    <source>
        <dbReference type="ARBA" id="ARBA00004123"/>
    </source>
</evidence>
<dbReference type="AlphaFoldDB" id="A0A1I7X5S4"/>
<dbReference type="GO" id="GO:0006606">
    <property type="term" value="P:protein import into nucleus"/>
    <property type="evidence" value="ECO:0007669"/>
    <property type="project" value="InterPro"/>
</dbReference>
<feature type="domain" description="Importin subunit beta-1/Transportin-1-like TPR repeats" evidence="11">
    <location>
        <begin position="200"/>
        <end position="340"/>
    </location>
</feature>
<evidence type="ECO:0000313" key="14">
    <source>
        <dbReference type="WBParaSite" id="Hba_12777"/>
    </source>
</evidence>
<dbReference type="SUPFAM" id="SSF48371">
    <property type="entry name" value="ARM repeat"/>
    <property type="match status" value="1"/>
</dbReference>
<sequence>MHASSSVRSAAVKAYVAFVVENDEDDKLLKTLAGSVPAVIQVCKHVVDTEEDDDSPLQCLADLASTVPKTISPHLPSIIDLCTSRHSTYIPIILRLFITGTIFVLCIVIFSSAGVGESSLDRIACALNGKVILQPFLHVVQSLLGDGEFFKCDLFLIILLIMLYFTIGLCGYKPILTFLFVISSYLPAMMEKLEFVLETTFKQLLEKGRKLVLEQVITTIASVADAAQDLFSHYYARLMPPLKYILQNSDSDEFKTLRGKTIECISLIGLAVGKETFKNDAAEIMHMLSSTMPTLSPDDPQCSYMISSWTRICKVLGPDFAPFLPMVMDPVLRAASYKPDVEDDPAWSFHSIGDNKNFGIRTSGLEEKATACEMIVCYARELKGLIMAIVIFSDKIYKGILQDADPEEAKEELDEDAEMEAAILARLSDIVHSGFKVDNICESSARLYTFFFQTLGENFFGLIEHLLPGFLQLIDMRRSFTDRQWGICIFDDMVEFAPKRAANYQAQFVPVLLKCLGDEYPEVRQAAAYGFGIMAMNGGAEYLSSVTAALEPLAGIISRWAWQNYENMVCLEIV</sequence>